<keyword evidence="2" id="KW-1185">Reference proteome</keyword>
<name>A0ABT9FRE0_9BACL</name>
<sequence>MSRYSSSPEGVVQTTSIPGHLPWLALGIRTHVSFNTWIACVGAVEGAGLSGSAGRSKDVGRPGIHAAGHTSHLICRINLDAGSQYFVYVYCSIS</sequence>
<proteinExistence type="predicted"/>
<dbReference type="EMBL" id="JAPCKK010000016">
    <property type="protein sequence ID" value="MDP4097289.1"/>
    <property type="molecule type" value="Genomic_DNA"/>
</dbReference>
<organism evidence="1 2">
    <name type="scientific">Paenibacillus zeirhizosphaerae</name>
    <dbReference type="NCBI Taxonomy" id="2987519"/>
    <lineage>
        <taxon>Bacteria</taxon>
        <taxon>Bacillati</taxon>
        <taxon>Bacillota</taxon>
        <taxon>Bacilli</taxon>
        <taxon>Bacillales</taxon>
        <taxon>Paenibacillaceae</taxon>
        <taxon>Paenibacillus</taxon>
    </lineage>
</organism>
<reference evidence="1 2" key="1">
    <citation type="submission" date="2022-10" db="EMBL/GenBank/DDBJ databases">
        <title>Paenibacillus description and whole genome data of maize root bacterial community.</title>
        <authorList>
            <person name="Marton D."/>
            <person name="Farkas M."/>
            <person name="Cserhati M."/>
        </authorList>
    </citation>
    <scope>NUCLEOTIDE SEQUENCE [LARGE SCALE GENOMIC DNA]</scope>
    <source>
        <strain evidence="1 2">P96</strain>
    </source>
</reference>
<accession>A0ABT9FRE0</accession>
<comment type="caution">
    <text evidence="1">The sequence shown here is derived from an EMBL/GenBank/DDBJ whole genome shotgun (WGS) entry which is preliminary data.</text>
</comment>
<dbReference type="Proteomes" id="UP001241848">
    <property type="component" value="Unassembled WGS sequence"/>
</dbReference>
<protein>
    <submittedName>
        <fullName evidence="1">Uncharacterized protein</fullName>
    </submittedName>
</protein>
<evidence type="ECO:0000313" key="1">
    <source>
        <dbReference type="EMBL" id="MDP4097289.1"/>
    </source>
</evidence>
<evidence type="ECO:0000313" key="2">
    <source>
        <dbReference type="Proteomes" id="UP001241848"/>
    </source>
</evidence>
<gene>
    <name evidence="1" type="ORF">OIN60_10950</name>
</gene>